<evidence type="ECO:0000256" key="10">
    <source>
        <dbReference type="ARBA" id="ARBA00023098"/>
    </source>
</evidence>
<protein>
    <submittedName>
        <fullName evidence="14">Lipid kinase</fullName>
    </submittedName>
</protein>
<evidence type="ECO:0000256" key="3">
    <source>
        <dbReference type="ARBA" id="ARBA00022516"/>
    </source>
</evidence>
<dbReference type="InterPro" id="IPR005218">
    <property type="entry name" value="Diacylglycerol/lipid_kinase"/>
</dbReference>
<dbReference type="InterPro" id="IPR045540">
    <property type="entry name" value="YegS/DAGK_C"/>
</dbReference>
<dbReference type="EMBL" id="NOWF01000008">
    <property type="protein sequence ID" value="OYD06947.1"/>
    <property type="molecule type" value="Genomic_DNA"/>
</dbReference>
<proteinExistence type="inferred from homology"/>
<evidence type="ECO:0000256" key="7">
    <source>
        <dbReference type="ARBA" id="ARBA00022777"/>
    </source>
</evidence>
<keyword evidence="5" id="KW-0479">Metal-binding</keyword>
<evidence type="ECO:0000313" key="15">
    <source>
        <dbReference type="Proteomes" id="UP000215459"/>
    </source>
</evidence>
<dbReference type="GO" id="GO:0008654">
    <property type="term" value="P:phospholipid biosynthetic process"/>
    <property type="evidence" value="ECO:0007669"/>
    <property type="project" value="UniProtKB-KW"/>
</dbReference>
<dbReference type="Pfam" id="PF19279">
    <property type="entry name" value="YegS_C"/>
    <property type="match status" value="1"/>
</dbReference>
<dbReference type="InterPro" id="IPR017438">
    <property type="entry name" value="ATP-NAD_kinase_N"/>
</dbReference>
<evidence type="ECO:0000256" key="9">
    <source>
        <dbReference type="ARBA" id="ARBA00022842"/>
    </source>
</evidence>
<dbReference type="InterPro" id="IPR001206">
    <property type="entry name" value="Diacylglycerol_kinase_cat_dom"/>
</dbReference>
<sequence length="304" mass="33774">MRRVRLIYNRTAGKETIERMLPRILERLEGYGLETSCHATRCPGDAERAAEEAVKRGFDIVVVAGGDGTVHEVINGLAPASERPRLGILPCGTSNDLARALHIPKDLLKACDIIGDGFFHPMDIGRVQGKFFINVAAAGWLTEVTYRVPSRLKTLLGQAAYYAKGLERMNHLMRPFQVRMVSPEREVSEEVVLFLVANSSSVGGFDQLVPKADLADGKLDVLVVRKTGLPHLIQLFGSVLKGEHLNDERILYFQTDQLSVFPEEPMKLNLDGEWGGDLSGRFQALPGWIDVFCGKREKPIPFEH</sequence>
<dbReference type="SMART" id="SM00046">
    <property type="entry name" value="DAGKc"/>
    <property type="match status" value="1"/>
</dbReference>
<comment type="cofactor">
    <cofactor evidence="1">
        <name>Mg(2+)</name>
        <dbReference type="ChEBI" id="CHEBI:18420"/>
    </cofactor>
</comment>
<evidence type="ECO:0000256" key="11">
    <source>
        <dbReference type="ARBA" id="ARBA00023209"/>
    </source>
</evidence>
<evidence type="ECO:0000256" key="12">
    <source>
        <dbReference type="ARBA" id="ARBA00023264"/>
    </source>
</evidence>
<dbReference type="GO" id="GO:0005524">
    <property type="term" value="F:ATP binding"/>
    <property type="evidence" value="ECO:0007669"/>
    <property type="project" value="UniProtKB-KW"/>
</dbReference>
<dbReference type="GO" id="GO:0004143">
    <property type="term" value="F:ATP-dependent diacylglycerol kinase activity"/>
    <property type="evidence" value="ECO:0007669"/>
    <property type="project" value="TreeGrafter"/>
</dbReference>
<dbReference type="InterPro" id="IPR016064">
    <property type="entry name" value="NAD/diacylglycerol_kinase_sf"/>
</dbReference>
<keyword evidence="11" id="KW-0594">Phospholipid biosynthesis</keyword>
<keyword evidence="9" id="KW-0460">Magnesium</keyword>
<keyword evidence="7 14" id="KW-0418">Kinase</keyword>
<dbReference type="GO" id="GO:0046872">
    <property type="term" value="F:metal ion binding"/>
    <property type="evidence" value="ECO:0007669"/>
    <property type="project" value="UniProtKB-KW"/>
</dbReference>
<dbReference type="Proteomes" id="UP000215459">
    <property type="component" value="Unassembled WGS sequence"/>
</dbReference>
<dbReference type="Gene3D" id="2.60.200.40">
    <property type="match status" value="1"/>
</dbReference>
<evidence type="ECO:0000313" key="14">
    <source>
        <dbReference type="EMBL" id="OYD06947.1"/>
    </source>
</evidence>
<keyword evidence="6" id="KW-0547">Nucleotide-binding</keyword>
<dbReference type="NCBIfam" id="TIGR00147">
    <property type="entry name" value="YegS/Rv2252/BmrU family lipid kinase"/>
    <property type="match status" value="1"/>
</dbReference>
<dbReference type="InterPro" id="IPR050187">
    <property type="entry name" value="Lipid_Phosphate_FormReg"/>
</dbReference>
<dbReference type="PANTHER" id="PTHR12358:SF106">
    <property type="entry name" value="LIPID KINASE YEGS"/>
    <property type="match status" value="1"/>
</dbReference>
<name>A0A235B4X9_9BACL</name>
<dbReference type="PANTHER" id="PTHR12358">
    <property type="entry name" value="SPHINGOSINE KINASE"/>
    <property type="match status" value="1"/>
</dbReference>
<evidence type="ECO:0000256" key="5">
    <source>
        <dbReference type="ARBA" id="ARBA00022723"/>
    </source>
</evidence>
<dbReference type="AlphaFoldDB" id="A0A235B4X9"/>
<evidence type="ECO:0000256" key="4">
    <source>
        <dbReference type="ARBA" id="ARBA00022679"/>
    </source>
</evidence>
<accession>A0A235B4X9</accession>
<keyword evidence="3" id="KW-0444">Lipid biosynthesis</keyword>
<dbReference type="RefSeq" id="WP_094265145.1">
    <property type="nucleotide sequence ID" value="NZ_NOWF01000008.1"/>
</dbReference>
<evidence type="ECO:0000259" key="13">
    <source>
        <dbReference type="PROSITE" id="PS50146"/>
    </source>
</evidence>
<organism evidence="14 15">
    <name type="scientific">Paludifilum halophilum</name>
    <dbReference type="NCBI Taxonomy" id="1642702"/>
    <lineage>
        <taxon>Bacteria</taxon>
        <taxon>Bacillati</taxon>
        <taxon>Bacillota</taxon>
        <taxon>Bacilli</taxon>
        <taxon>Bacillales</taxon>
        <taxon>Thermoactinomycetaceae</taxon>
        <taxon>Paludifilum</taxon>
    </lineage>
</organism>
<dbReference type="GO" id="GO:0005886">
    <property type="term" value="C:plasma membrane"/>
    <property type="evidence" value="ECO:0007669"/>
    <property type="project" value="TreeGrafter"/>
</dbReference>
<evidence type="ECO:0000256" key="2">
    <source>
        <dbReference type="ARBA" id="ARBA00005983"/>
    </source>
</evidence>
<comment type="caution">
    <text evidence="14">The sequence shown here is derived from an EMBL/GenBank/DDBJ whole genome shotgun (WGS) entry which is preliminary data.</text>
</comment>
<dbReference type="OrthoDB" id="142078at2"/>
<keyword evidence="10" id="KW-0443">Lipid metabolism</keyword>
<evidence type="ECO:0000256" key="8">
    <source>
        <dbReference type="ARBA" id="ARBA00022840"/>
    </source>
</evidence>
<dbReference type="SUPFAM" id="SSF111331">
    <property type="entry name" value="NAD kinase/diacylglycerol kinase-like"/>
    <property type="match status" value="1"/>
</dbReference>
<comment type="similarity">
    <text evidence="2">Belongs to the diacylglycerol/lipid kinase family.</text>
</comment>
<feature type="domain" description="DAGKc" evidence="13">
    <location>
        <begin position="1"/>
        <end position="131"/>
    </location>
</feature>
<dbReference type="Gene3D" id="3.40.50.10330">
    <property type="entry name" value="Probable inorganic polyphosphate/atp-NAD kinase, domain 1"/>
    <property type="match status" value="1"/>
</dbReference>
<dbReference type="Pfam" id="PF00781">
    <property type="entry name" value="DAGK_cat"/>
    <property type="match status" value="1"/>
</dbReference>
<keyword evidence="12" id="KW-1208">Phospholipid metabolism</keyword>
<keyword evidence="15" id="KW-1185">Reference proteome</keyword>
<evidence type="ECO:0000256" key="1">
    <source>
        <dbReference type="ARBA" id="ARBA00001946"/>
    </source>
</evidence>
<reference evidence="14 15" key="1">
    <citation type="submission" date="2017-07" db="EMBL/GenBank/DDBJ databases">
        <title>The genome sequence of Paludifilum halophilum highlights mechanisms for microbial adaptation to high salt environemnts.</title>
        <authorList>
            <person name="Belbahri L."/>
        </authorList>
    </citation>
    <scope>NUCLEOTIDE SEQUENCE [LARGE SCALE GENOMIC DNA]</scope>
    <source>
        <strain evidence="14 15">DSM 102817</strain>
    </source>
</reference>
<gene>
    <name evidence="14" type="ORF">CHM34_13495</name>
</gene>
<evidence type="ECO:0000256" key="6">
    <source>
        <dbReference type="ARBA" id="ARBA00022741"/>
    </source>
</evidence>
<keyword evidence="4" id="KW-0808">Transferase</keyword>
<dbReference type="PROSITE" id="PS50146">
    <property type="entry name" value="DAGK"/>
    <property type="match status" value="1"/>
</dbReference>
<keyword evidence="8" id="KW-0067">ATP-binding</keyword>